<dbReference type="InterPro" id="IPR016518">
    <property type="entry name" value="Alpha-L-fucosidase"/>
</dbReference>
<evidence type="ECO:0000313" key="5">
    <source>
        <dbReference type="Proteomes" id="UP000018895"/>
    </source>
</evidence>
<sequence>MNQSLWYKQAANDWNEALPVGNGRLGGMIFGTVQQERIQLNEDSIWYGGPIDRNNRDARRNLDQVRRRLREGRLKEAEELTELAFMGTPESQRHYEPLGDLYFQFKDHDDFEGYERSLDLQQGIAKVHYQLNGDSYQREIFTSYPDQVLVIRLTTSKKEGLSFRTFLDRGHAKNFDEMKAITNDRLMLNGKTGGVDGIGFVTMIDVRADSGSIETIGNRLMVENAHSVTICLAAATTYRFTDPTEQCKQLLDVATKTSYETLRERHIGDYQSLYKRVQFNLHESEDLDTLATDERLERMKNGEDDLGLITTYFHFGRYLLIASSREGSLPATLQGIWNDQMNPPWDSKYTININTEMNYWPAEVCHLQDCHHPLFDHIEKVRINGKVTATKMYGCRGFVAHHNTDIWGDTAPQDRYMPASIWPLGAAWLSLHIWEHYEYNLNEDFLATYYDTLKEAALFFVDFLVETEDGYMITSPSVSPENTYLLPNGEKGVLCEAPSMDSQIIYSLFSAVIEASAILNKDEDYRQQLMELKNQLPQPQIGKHGQIQEWLEDYDELEPGHRHISHLFALHPSNQIAPRKTPELAQAAKATLQRRLKYGGGHTGWSRAWIINMWSRLEEGEKAYENIVQLLTQSTLPNLFDNHPPFQIDGNFGGTAGIAEMIVQSHLNEIHLLPSLPEKWEAGYVKGLRAKGGFEVDIQWERNTLVKAEILSLKGQRCTVRTNRNIQIITQQKQVECIEIERNVYQFATSVNGRYEIVGI</sequence>
<dbReference type="SUPFAM" id="SSF48208">
    <property type="entry name" value="Six-hairpin glycosidases"/>
    <property type="match status" value="1"/>
</dbReference>
<evidence type="ECO:0000259" key="3">
    <source>
        <dbReference type="Pfam" id="PF22124"/>
    </source>
</evidence>
<gene>
    <name evidence="4" type="ORF">JCM9152_1256</name>
</gene>
<evidence type="ECO:0000313" key="4">
    <source>
        <dbReference type="EMBL" id="GAE29870.1"/>
    </source>
</evidence>
<dbReference type="PIRSF" id="PIRSF007663">
    <property type="entry name" value="UCP007663"/>
    <property type="match status" value="1"/>
</dbReference>
<dbReference type="GO" id="GO:0005975">
    <property type="term" value="P:carbohydrate metabolic process"/>
    <property type="evidence" value="ECO:0007669"/>
    <property type="project" value="InterPro"/>
</dbReference>
<organism evidence="4 5">
    <name type="scientific">Halalkalibacter hemicellulosilyticusJCM 9152</name>
    <dbReference type="NCBI Taxonomy" id="1236971"/>
    <lineage>
        <taxon>Bacteria</taxon>
        <taxon>Bacillati</taxon>
        <taxon>Bacillota</taxon>
        <taxon>Bacilli</taxon>
        <taxon>Bacillales</taxon>
        <taxon>Bacillaceae</taxon>
        <taxon>Halalkalibacter</taxon>
    </lineage>
</organism>
<dbReference type="PANTHER" id="PTHR31084:SF0">
    <property type="entry name" value="ALPHA-L-FUCOSIDASE 2"/>
    <property type="match status" value="1"/>
</dbReference>
<feature type="domain" description="Glycosyl hydrolase family 95 N-terminal" evidence="1">
    <location>
        <begin position="5"/>
        <end position="239"/>
    </location>
</feature>
<dbReference type="STRING" id="1236971.JCM9152_1256"/>
<evidence type="ECO:0000259" key="1">
    <source>
        <dbReference type="Pfam" id="PF14498"/>
    </source>
</evidence>
<dbReference type="GO" id="GO:0004560">
    <property type="term" value="F:alpha-L-fucosidase activity"/>
    <property type="evidence" value="ECO:0007669"/>
    <property type="project" value="InterPro"/>
</dbReference>
<dbReference type="InterPro" id="IPR049053">
    <property type="entry name" value="AFCA-like_C"/>
</dbReference>
<feature type="domain" description="Alpha fucosidase A-like C-terminal" evidence="2">
    <location>
        <begin position="664"/>
        <end position="757"/>
    </location>
</feature>
<name>W4QCV6_9BACI</name>
<dbReference type="Proteomes" id="UP000018895">
    <property type="component" value="Unassembled WGS sequence"/>
</dbReference>
<dbReference type="AlphaFoldDB" id="W4QCV6"/>
<protein>
    <submittedName>
        <fullName evidence="4">Putative large secreted protein</fullName>
    </submittedName>
</protein>
<dbReference type="Pfam" id="PF14498">
    <property type="entry name" value="Glyco_hyd_65N_2"/>
    <property type="match status" value="1"/>
</dbReference>
<accession>W4QCV6</accession>
<dbReference type="InterPro" id="IPR012341">
    <property type="entry name" value="6hp_glycosidase-like_sf"/>
</dbReference>
<dbReference type="Gene3D" id="1.50.10.10">
    <property type="match status" value="1"/>
</dbReference>
<dbReference type="InterPro" id="IPR054363">
    <property type="entry name" value="GH95_cat"/>
</dbReference>
<proteinExistence type="predicted"/>
<keyword evidence="5" id="KW-1185">Reference proteome</keyword>
<feature type="domain" description="Glycosyl hydrolase family 95 catalytic" evidence="3">
    <location>
        <begin position="258"/>
        <end position="662"/>
    </location>
</feature>
<evidence type="ECO:0000259" key="2">
    <source>
        <dbReference type="Pfam" id="PF21307"/>
    </source>
</evidence>
<dbReference type="InterPro" id="IPR008928">
    <property type="entry name" value="6-hairpin_glycosidase_sf"/>
</dbReference>
<dbReference type="FunFam" id="1.50.10.10:FF:000028">
    <property type="entry name" value="Alpha-L-fucosidase 2"/>
    <property type="match status" value="1"/>
</dbReference>
<reference evidence="4" key="1">
    <citation type="journal article" date="2014" name="Genome Announc.">
        <title>Draft Genome Sequences of Three Alkaliphilic Bacillus Strains, Bacillus wakoensis JCM 9140T, Bacillus akibai JCM 9157T, and Bacillus hemicellulosilyticus JCM 9152T.</title>
        <authorList>
            <person name="Yuki M."/>
            <person name="Oshima K."/>
            <person name="Suda W."/>
            <person name="Oshida Y."/>
            <person name="Kitamura K."/>
            <person name="Iida T."/>
            <person name="Hattori M."/>
            <person name="Ohkuma M."/>
        </authorList>
    </citation>
    <scope>NUCLEOTIDE SEQUENCE [LARGE SCALE GENOMIC DNA]</scope>
    <source>
        <strain evidence="4">JCM 9152</strain>
    </source>
</reference>
<dbReference type="Pfam" id="PF21307">
    <property type="entry name" value="Glyco_hydro_95_C"/>
    <property type="match status" value="1"/>
</dbReference>
<dbReference type="Pfam" id="PF22124">
    <property type="entry name" value="Glyco_hydro_95_cat"/>
    <property type="match status" value="1"/>
</dbReference>
<comment type="caution">
    <text evidence="4">The sequence shown here is derived from an EMBL/GenBank/DDBJ whole genome shotgun (WGS) entry which is preliminary data.</text>
</comment>
<dbReference type="InterPro" id="IPR027414">
    <property type="entry name" value="GH95_N_dom"/>
</dbReference>
<dbReference type="OrthoDB" id="9802600at2"/>
<dbReference type="EMBL" id="BAUU01000007">
    <property type="protein sequence ID" value="GAE29870.1"/>
    <property type="molecule type" value="Genomic_DNA"/>
</dbReference>
<dbReference type="PANTHER" id="PTHR31084">
    <property type="entry name" value="ALPHA-L-FUCOSIDASE 2"/>
    <property type="match status" value="1"/>
</dbReference>
<dbReference type="RefSeq" id="WP_035341891.1">
    <property type="nucleotide sequence ID" value="NZ_BAUU01000007.1"/>
</dbReference>